<dbReference type="PROSITE" id="PS51318">
    <property type="entry name" value="TAT"/>
    <property type="match status" value="1"/>
</dbReference>
<accession>A0ABD5RXU0</accession>
<sequence>MARDGSVNDSDQVKDSSDVSLLGRRSYLKKAGAAVATVAASGAASESAAAAGTRTLDVSNGERIDPYLESVDDGETVEIPEGRYRFGGASIRADGWTVRGNGCTFVCEDGVNWLRPSGYDWSFGGVEFEQPDGTNVRVMCSGGDWRFHNCAWTGKLGAAEGYLLHPKIEEGTEGVVDQCWFGDGLREDRGDSQIFTYEGTDGVFTIRRSYFYQGGVYGIDTRDPPGQRGVTNYEQCYFENCYLMCLRTGSPWHTGYVTDCTLVYDSKEETPSSPASGTSLREGIKSFRGVWAAWGDVVIEDCDISNPYGFAVGTMSHGDPSVTVTGGNVSGSPRSIGNVTFDSSVGTDPDTTPPAGCVTSVREAVTGNVSSGSGVGSGSDGDLATSTDPTVSVLDIVGTGTPTNYSFAVDGDVRPAGDSLEEWDTASSSSAEGYVTDAETVDSYAISGSVSEFALLEGEANVYLDGVELTPQEVVDARSLTVEGTGTPANYVFSVDGVLKGNDARLEEYDSVSKSGAEGYVTDAGTIDEFVILGDLADFTFEKGEANVYLDGNEIDPAFMDARSLKIEGLGEPTQYAFSVSGALNARSETIEEWDDVSEASATGYVTEEGDVDTYQFTGEISEFAFEKGDATVYVDGKEVDPTAPEASTLKVRGAGEMAEYEFSVDGSVTGEEPVLEAADTVSEGSVTGSVADDEEDVYYFTGELTAFEFVVGDATVLIDGEELDVAAGPTLHTIEIRGLGEPTQYEFAVGGSLSTESETIEEWDDVSEASATGYVTEEGDVDTYYFTGELTEFGFQKGDATAFVDGKEINPTLVGSKTLKIVGLGEPTQYAVSVSDSLQAHSDSIEEWDDVSEASATGYVTDKGSADVYEFTGELSEIGFEKGDAAVYVDGEEIDVESGTTRHTLEIRGLGEPTQYQFAVDGSLSADGDTIEEWDDVSEASATGYVTDEGSVDAYQFTGELTEFGFEKGEAAVTVDGEPVDPSAYGEPEPETHTLEIRGLGEATQYAFSVDGSLEGQSDTIEQWDSISGSSAEGYVTDESNADTYTYSGSITSFEFVKGTATLLVDGTETAPDQIVG</sequence>
<proteinExistence type="predicted"/>
<dbReference type="AlphaFoldDB" id="A0ABD5RXU0"/>
<reference evidence="1 2" key="1">
    <citation type="journal article" date="2019" name="Int. J. Syst. Evol. Microbiol.">
        <title>The Global Catalogue of Microorganisms (GCM) 10K type strain sequencing project: providing services to taxonomists for standard genome sequencing and annotation.</title>
        <authorList>
            <consortium name="The Broad Institute Genomics Platform"/>
            <consortium name="The Broad Institute Genome Sequencing Center for Infectious Disease"/>
            <person name="Wu L."/>
            <person name="Ma J."/>
        </authorList>
    </citation>
    <scope>NUCLEOTIDE SEQUENCE [LARGE SCALE GENOMIC DNA]</scope>
    <source>
        <strain evidence="1 2">NBRC 111368</strain>
    </source>
</reference>
<protein>
    <recommendedName>
        <fullName evidence="3">Right handed beta helix region</fullName>
    </recommendedName>
</protein>
<comment type="caution">
    <text evidence="1">The sequence shown here is derived from an EMBL/GenBank/DDBJ whole genome shotgun (WGS) entry which is preliminary data.</text>
</comment>
<dbReference type="InterPro" id="IPR006311">
    <property type="entry name" value="TAT_signal"/>
</dbReference>
<dbReference type="InterPro" id="IPR011050">
    <property type="entry name" value="Pectin_lyase_fold/virulence"/>
</dbReference>
<dbReference type="Proteomes" id="UP001596328">
    <property type="component" value="Unassembled WGS sequence"/>
</dbReference>
<evidence type="ECO:0000313" key="1">
    <source>
        <dbReference type="EMBL" id="MFC6723763.1"/>
    </source>
</evidence>
<evidence type="ECO:0000313" key="2">
    <source>
        <dbReference type="Proteomes" id="UP001596328"/>
    </source>
</evidence>
<keyword evidence="2" id="KW-1185">Reference proteome</keyword>
<dbReference type="EMBL" id="JBHSWU010000044">
    <property type="protein sequence ID" value="MFC6723763.1"/>
    <property type="molecule type" value="Genomic_DNA"/>
</dbReference>
<evidence type="ECO:0008006" key="3">
    <source>
        <dbReference type="Google" id="ProtNLM"/>
    </source>
</evidence>
<gene>
    <name evidence="1" type="ORF">ACFQE1_05090</name>
</gene>
<organism evidence="1 2">
    <name type="scientific">Halobium palmae</name>
    <dbReference type="NCBI Taxonomy" id="1776492"/>
    <lineage>
        <taxon>Archaea</taxon>
        <taxon>Methanobacteriati</taxon>
        <taxon>Methanobacteriota</taxon>
        <taxon>Stenosarchaea group</taxon>
        <taxon>Halobacteria</taxon>
        <taxon>Halobacteriales</taxon>
        <taxon>Haloferacaceae</taxon>
        <taxon>Halobium</taxon>
    </lineage>
</organism>
<dbReference type="SUPFAM" id="SSF51126">
    <property type="entry name" value="Pectin lyase-like"/>
    <property type="match status" value="1"/>
</dbReference>
<name>A0ABD5RXU0_9EURY</name>